<feature type="region of interest" description="Disordered" evidence="1">
    <location>
        <begin position="88"/>
        <end position="108"/>
    </location>
</feature>
<feature type="region of interest" description="Disordered" evidence="1">
    <location>
        <begin position="50"/>
        <end position="69"/>
    </location>
</feature>
<reference evidence="2" key="1">
    <citation type="submission" date="2023-06" db="EMBL/GenBank/DDBJ databases">
        <title>Genome-scale phylogeny and comparative genomics of the fungal order Sordariales.</title>
        <authorList>
            <consortium name="Lawrence Berkeley National Laboratory"/>
            <person name="Hensen N."/>
            <person name="Bonometti L."/>
            <person name="Westerberg I."/>
            <person name="Brannstrom I.O."/>
            <person name="Guillou S."/>
            <person name="Cros-Aarteil S."/>
            <person name="Calhoun S."/>
            <person name="Haridas S."/>
            <person name="Kuo A."/>
            <person name="Mondo S."/>
            <person name="Pangilinan J."/>
            <person name="Riley R."/>
            <person name="LaButti K."/>
            <person name="Andreopoulos B."/>
            <person name="Lipzen A."/>
            <person name="Chen C."/>
            <person name="Yanf M."/>
            <person name="Daum C."/>
            <person name="Ng V."/>
            <person name="Clum A."/>
            <person name="Steindorff A."/>
            <person name="Ohm R."/>
            <person name="Martin F."/>
            <person name="Silar P."/>
            <person name="Natvig D."/>
            <person name="Lalanne C."/>
            <person name="Gautier V."/>
            <person name="Ament-velasquez S.L."/>
            <person name="Kruys A."/>
            <person name="Hutchinson M.I."/>
            <person name="Powell A.J."/>
            <person name="Barry K."/>
            <person name="Miller A.N."/>
            <person name="Grigoriev I.V."/>
            <person name="Debuchy R."/>
            <person name="Gladieux P."/>
            <person name="Thoren M.H."/>
            <person name="Johannesson H."/>
        </authorList>
    </citation>
    <scope>NUCLEOTIDE SEQUENCE</scope>
    <source>
        <strain evidence="2">SMH3391-2</strain>
    </source>
</reference>
<proteinExistence type="predicted"/>
<accession>A0AA39WNB7</accession>
<keyword evidence="3" id="KW-1185">Reference proteome</keyword>
<dbReference type="EMBL" id="JAULSR010000005">
    <property type="protein sequence ID" value="KAK0618581.1"/>
    <property type="molecule type" value="Genomic_DNA"/>
</dbReference>
<evidence type="ECO:0000256" key="1">
    <source>
        <dbReference type="SAM" id="MobiDB-lite"/>
    </source>
</evidence>
<gene>
    <name evidence="2" type="ORF">B0T17DRAFT_510104</name>
</gene>
<comment type="caution">
    <text evidence="2">The sequence shown here is derived from an EMBL/GenBank/DDBJ whole genome shotgun (WGS) entry which is preliminary data.</text>
</comment>
<dbReference type="Proteomes" id="UP001174934">
    <property type="component" value="Unassembled WGS sequence"/>
</dbReference>
<feature type="compositionally biased region" description="Basic residues" evidence="1">
    <location>
        <begin position="93"/>
        <end position="102"/>
    </location>
</feature>
<protein>
    <submittedName>
        <fullName evidence="2">Uncharacterized protein</fullName>
    </submittedName>
</protein>
<evidence type="ECO:0000313" key="2">
    <source>
        <dbReference type="EMBL" id="KAK0618581.1"/>
    </source>
</evidence>
<dbReference type="AlphaFoldDB" id="A0AA39WNB7"/>
<sequence length="130" mass="14258">MPFAGFPAASTPNAALLIAEGVQPLPVPDVEPLDTTNVYEDEDGYEVIEQQPIYQPTPPTSSKPKYGKTSSSCSSYLTVSLLPPAVDFASGSGHKRKNPRSSKKLDYWQVDDPTGRHFHVHKDGTVTWRD</sequence>
<name>A0AA39WNB7_9PEZI</name>
<evidence type="ECO:0000313" key="3">
    <source>
        <dbReference type="Proteomes" id="UP001174934"/>
    </source>
</evidence>
<organism evidence="2 3">
    <name type="scientific">Bombardia bombarda</name>
    <dbReference type="NCBI Taxonomy" id="252184"/>
    <lineage>
        <taxon>Eukaryota</taxon>
        <taxon>Fungi</taxon>
        <taxon>Dikarya</taxon>
        <taxon>Ascomycota</taxon>
        <taxon>Pezizomycotina</taxon>
        <taxon>Sordariomycetes</taxon>
        <taxon>Sordariomycetidae</taxon>
        <taxon>Sordariales</taxon>
        <taxon>Lasiosphaeriaceae</taxon>
        <taxon>Bombardia</taxon>
    </lineage>
</organism>